<evidence type="ECO:0000313" key="2">
    <source>
        <dbReference type="EMBL" id="EDJ93043.1"/>
    </source>
</evidence>
<dbReference type="Proteomes" id="UP000003185">
    <property type="component" value="Unassembled WGS sequence"/>
</dbReference>
<name>A0A0H3PMH7_HAEI3</name>
<feature type="domain" description="HipA-like kinase" evidence="1">
    <location>
        <begin position="16"/>
        <end position="256"/>
    </location>
</feature>
<dbReference type="InterPro" id="IPR046748">
    <property type="entry name" value="HipA_2"/>
</dbReference>
<accession>A0A0H3PMH7</accession>
<evidence type="ECO:0000259" key="1">
    <source>
        <dbReference type="Pfam" id="PF20613"/>
    </source>
</evidence>
<protein>
    <recommendedName>
        <fullName evidence="1">HipA-like kinase domain-containing protein</fullName>
    </recommendedName>
</protein>
<dbReference type="EMBL" id="AAZF01000003">
    <property type="protein sequence ID" value="EDJ93043.1"/>
    <property type="molecule type" value="Genomic_DNA"/>
</dbReference>
<reference evidence="2 3" key="1">
    <citation type="journal article" date="2007" name="Genome Biol.">
        <title>Characterization and modeling of the Haemophilus influenzae core and supragenomes based on the complete genomic sequences of Rd and 12 clinical nontypeable strains.</title>
        <authorList>
            <person name="Hogg J.S."/>
            <person name="Hu F.Z."/>
            <person name="Janto B."/>
            <person name="Boissy R."/>
            <person name="Hayes J."/>
            <person name="Keefe R."/>
            <person name="Post J.C."/>
            <person name="Ehrlich G.D."/>
        </authorList>
    </citation>
    <scope>NUCLEOTIDE SEQUENCE [LARGE SCALE GENOMIC DNA]</scope>
    <source>
        <strain evidence="3">NTHi 3655</strain>
    </source>
</reference>
<dbReference type="AlphaFoldDB" id="A0A0H3PMH7"/>
<organism evidence="2 3">
    <name type="scientific">Haemophilus influenzae (strain NTHi 3655)</name>
    <dbReference type="NCBI Taxonomy" id="375177"/>
    <lineage>
        <taxon>Bacteria</taxon>
        <taxon>Pseudomonadati</taxon>
        <taxon>Pseudomonadota</taxon>
        <taxon>Gammaproteobacteria</taxon>
        <taxon>Pasteurellales</taxon>
        <taxon>Pasteurellaceae</taxon>
        <taxon>Haemophilus</taxon>
    </lineage>
</organism>
<evidence type="ECO:0000313" key="3">
    <source>
        <dbReference type="Proteomes" id="UP000003185"/>
    </source>
</evidence>
<comment type="caution">
    <text evidence="2">The sequence shown here is derived from an EMBL/GenBank/DDBJ whole genome shotgun (WGS) entry which is preliminary data.</text>
</comment>
<gene>
    <name evidence="2" type="ORF">CGSHi3655_08951</name>
</gene>
<sequence length="257" mass="30167">MAKVEEVLLDKRMDKIIFIRERMEMGITRPFICQTDKENWFIIKTLSMMPISQLLAEVIGSTLAHEIGLPCPSIDFVEITPKSTQYVSSEWRQDLPNGIAFASSFVVNAKIAKTVQVKNPAFLSEPEQKLLYMFDRWILNSDRTASQVGTGNINLLFDEQQQKILVIDHNLAFDERADFSEHIFSPQNREWRLDWVDKQTFTDKAIDTLKKFDHIYQSIPDDWFVGDEEFHKIEYQINRIKALLNRITQENYWDNIE</sequence>
<proteinExistence type="predicted"/>
<dbReference type="Pfam" id="PF20613">
    <property type="entry name" value="HipA_2"/>
    <property type="match status" value="1"/>
</dbReference>